<evidence type="ECO:0000259" key="3">
    <source>
        <dbReference type="Pfam" id="PF01467"/>
    </source>
</evidence>
<dbReference type="PANTHER" id="PTHR43793:SF1">
    <property type="entry name" value="FAD SYNTHASE"/>
    <property type="match status" value="1"/>
</dbReference>
<dbReference type="InterPro" id="IPR004821">
    <property type="entry name" value="Cyt_trans-like"/>
</dbReference>
<accession>A0A381YUX4</accession>
<dbReference type="GO" id="GO:0016779">
    <property type="term" value="F:nucleotidyltransferase activity"/>
    <property type="evidence" value="ECO:0007669"/>
    <property type="project" value="UniProtKB-KW"/>
</dbReference>
<dbReference type="InterPro" id="IPR050385">
    <property type="entry name" value="Archaeal_FAD_synthase"/>
</dbReference>
<dbReference type="SUPFAM" id="SSF52374">
    <property type="entry name" value="Nucleotidylyl transferase"/>
    <property type="match status" value="1"/>
</dbReference>
<sequence length="139" mass="15355">MSKKITSVAVSGYFDPIHVGHLEYLELAKKLGNKLIVIVNNNHQCALKKGKPFMDELDRVRIVKSLGMVDDVFLSIDNDKSVCKSLEELKPDIFANGGDRATSEVPESAVCRKYNIKMVDGLGDKIRSSSSLTGLEEIE</sequence>
<name>A0A381YUX4_9ZZZZ</name>
<dbReference type="InterPro" id="IPR014729">
    <property type="entry name" value="Rossmann-like_a/b/a_fold"/>
</dbReference>
<dbReference type="PANTHER" id="PTHR43793">
    <property type="entry name" value="FAD SYNTHASE"/>
    <property type="match status" value="1"/>
</dbReference>
<reference evidence="4" key="1">
    <citation type="submission" date="2018-05" db="EMBL/GenBank/DDBJ databases">
        <authorList>
            <person name="Lanie J.A."/>
            <person name="Ng W.-L."/>
            <person name="Kazmierczak K.M."/>
            <person name="Andrzejewski T.M."/>
            <person name="Davidsen T.M."/>
            <person name="Wayne K.J."/>
            <person name="Tettelin H."/>
            <person name="Glass J.I."/>
            <person name="Rusch D."/>
            <person name="Podicherti R."/>
            <person name="Tsui H.-C.T."/>
            <person name="Winkler M.E."/>
        </authorList>
    </citation>
    <scope>NUCLEOTIDE SEQUENCE</scope>
</reference>
<keyword evidence="1" id="KW-0808">Transferase</keyword>
<dbReference type="AlphaFoldDB" id="A0A381YUX4"/>
<evidence type="ECO:0000256" key="2">
    <source>
        <dbReference type="ARBA" id="ARBA00022695"/>
    </source>
</evidence>
<gene>
    <name evidence="4" type="ORF">METZ01_LOCUS133245</name>
</gene>
<feature type="domain" description="Cytidyltransferase-like" evidence="3">
    <location>
        <begin position="11"/>
        <end position="102"/>
    </location>
</feature>
<protein>
    <recommendedName>
        <fullName evidence="3">Cytidyltransferase-like domain-containing protein</fullName>
    </recommendedName>
</protein>
<evidence type="ECO:0000256" key="1">
    <source>
        <dbReference type="ARBA" id="ARBA00022679"/>
    </source>
</evidence>
<proteinExistence type="predicted"/>
<organism evidence="4">
    <name type="scientific">marine metagenome</name>
    <dbReference type="NCBI Taxonomy" id="408172"/>
    <lineage>
        <taxon>unclassified sequences</taxon>
        <taxon>metagenomes</taxon>
        <taxon>ecological metagenomes</taxon>
    </lineage>
</organism>
<keyword evidence="2" id="KW-0548">Nucleotidyltransferase</keyword>
<dbReference type="Gene3D" id="3.40.50.620">
    <property type="entry name" value="HUPs"/>
    <property type="match status" value="1"/>
</dbReference>
<evidence type="ECO:0000313" key="4">
    <source>
        <dbReference type="EMBL" id="SVA80391.1"/>
    </source>
</evidence>
<dbReference type="Pfam" id="PF01467">
    <property type="entry name" value="CTP_transf_like"/>
    <property type="match status" value="1"/>
</dbReference>
<dbReference type="EMBL" id="UINC01019033">
    <property type="protein sequence ID" value="SVA80391.1"/>
    <property type="molecule type" value="Genomic_DNA"/>
</dbReference>
<dbReference type="NCBIfam" id="TIGR00125">
    <property type="entry name" value="cyt_tran_rel"/>
    <property type="match status" value="1"/>
</dbReference>